<dbReference type="GeneID" id="54580578"/>
<dbReference type="OrthoDB" id="3788765at2759"/>
<feature type="compositionally biased region" description="Pro residues" evidence="1">
    <location>
        <begin position="91"/>
        <end position="105"/>
    </location>
</feature>
<name>A0A6A6HXX5_9PLEO</name>
<feature type="region of interest" description="Disordered" evidence="1">
    <location>
        <begin position="91"/>
        <end position="111"/>
    </location>
</feature>
<organism evidence="2 3">
    <name type="scientific">Trematosphaeria pertusa</name>
    <dbReference type="NCBI Taxonomy" id="390896"/>
    <lineage>
        <taxon>Eukaryota</taxon>
        <taxon>Fungi</taxon>
        <taxon>Dikarya</taxon>
        <taxon>Ascomycota</taxon>
        <taxon>Pezizomycotina</taxon>
        <taxon>Dothideomycetes</taxon>
        <taxon>Pleosporomycetidae</taxon>
        <taxon>Pleosporales</taxon>
        <taxon>Massarineae</taxon>
        <taxon>Trematosphaeriaceae</taxon>
        <taxon>Trematosphaeria</taxon>
    </lineage>
</organism>
<evidence type="ECO:0000313" key="3">
    <source>
        <dbReference type="Proteomes" id="UP000800094"/>
    </source>
</evidence>
<gene>
    <name evidence="2" type="ORF">BU26DRAFT_510642</name>
</gene>
<dbReference type="EMBL" id="ML987208">
    <property type="protein sequence ID" value="KAF2242220.1"/>
    <property type="molecule type" value="Genomic_DNA"/>
</dbReference>
<proteinExistence type="predicted"/>
<accession>A0A6A6HXX5</accession>
<reference evidence="2" key="1">
    <citation type="journal article" date="2020" name="Stud. Mycol.">
        <title>101 Dothideomycetes genomes: a test case for predicting lifestyles and emergence of pathogens.</title>
        <authorList>
            <person name="Haridas S."/>
            <person name="Albert R."/>
            <person name="Binder M."/>
            <person name="Bloem J."/>
            <person name="Labutti K."/>
            <person name="Salamov A."/>
            <person name="Andreopoulos B."/>
            <person name="Baker S."/>
            <person name="Barry K."/>
            <person name="Bills G."/>
            <person name="Bluhm B."/>
            <person name="Cannon C."/>
            <person name="Castanera R."/>
            <person name="Culley D."/>
            <person name="Daum C."/>
            <person name="Ezra D."/>
            <person name="Gonzalez J."/>
            <person name="Henrissat B."/>
            <person name="Kuo A."/>
            <person name="Liang C."/>
            <person name="Lipzen A."/>
            <person name="Lutzoni F."/>
            <person name="Magnuson J."/>
            <person name="Mondo S."/>
            <person name="Nolan M."/>
            <person name="Ohm R."/>
            <person name="Pangilinan J."/>
            <person name="Park H.-J."/>
            <person name="Ramirez L."/>
            <person name="Alfaro M."/>
            <person name="Sun H."/>
            <person name="Tritt A."/>
            <person name="Yoshinaga Y."/>
            <person name="Zwiers L.-H."/>
            <person name="Turgeon B."/>
            <person name="Goodwin S."/>
            <person name="Spatafora J."/>
            <person name="Crous P."/>
            <person name="Grigoriev I."/>
        </authorList>
    </citation>
    <scope>NUCLEOTIDE SEQUENCE</scope>
    <source>
        <strain evidence="2">CBS 122368</strain>
    </source>
</reference>
<keyword evidence="3" id="KW-1185">Reference proteome</keyword>
<dbReference type="Proteomes" id="UP000800094">
    <property type="component" value="Unassembled WGS sequence"/>
</dbReference>
<dbReference type="AlphaFoldDB" id="A0A6A6HXX5"/>
<evidence type="ECO:0000313" key="2">
    <source>
        <dbReference type="EMBL" id="KAF2242220.1"/>
    </source>
</evidence>
<evidence type="ECO:0000256" key="1">
    <source>
        <dbReference type="SAM" id="MobiDB-lite"/>
    </source>
</evidence>
<dbReference type="RefSeq" id="XP_033677224.1">
    <property type="nucleotide sequence ID" value="XM_033827248.1"/>
</dbReference>
<sequence length="243" mass="27395">MSTSDQHMMDIDELTVAMGNTEVNPQGPTGELNRLAELLADSRLSDAKTGARGEEVFFPPGTTDDEQLLILAGAQDWHLDRSSPEYPAVELPPTPPEFGPLPPSPTTASSASVLPYSDRSVQAHMGHHLISLAETEHWAKIREAVKAKYAWFLDMAYDGLHDAELPDNPHELAELCNWMADEVYKKHVMLGKKPVFAPADHVFYPCWVAEHPSNEVIQKAKLELEEMQRRRYERLDDLMRARR</sequence>
<protein>
    <submittedName>
        <fullName evidence="2">Uncharacterized protein</fullName>
    </submittedName>
</protein>